<dbReference type="InterPro" id="IPR029035">
    <property type="entry name" value="DHS-like_NAD/FAD-binding_dom"/>
</dbReference>
<dbReference type="EMBL" id="JBIAZU010000002">
    <property type="protein sequence ID" value="MFF5289804.1"/>
    <property type="molecule type" value="Genomic_DNA"/>
</dbReference>
<gene>
    <name evidence="7" type="ORF">ACFY35_10210</name>
</gene>
<evidence type="ECO:0000256" key="2">
    <source>
        <dbReference type="ARBA" id="ARBA00005817"/>
    </source>
</evidence>
<dbReference type="Proteomes" id="UP001602245">
    <property type="component" value="Unassembled WGS sequence"/>
</dbReference>
<dbReference type="SUPFAM" id="SSF52467">
    <property type="entry name" value="DHS-like NAD/FAD-binding domain"/>
    <property type="match status" value="1"/>
</dbReference>
<reference evidence="7 8" key="1">
    <citation type="submission" date="2024-10" db="EMBL/GenBank/DDBJ databases">
        <title>The Natural Products Discovery Center: Release of the First 8490 Sequenced Strains for Exploring Actinobacteria Biosynthetic Diversity.</title>
        <authorList>
            <person name="Kalkreuter E."/>
            <person name="Kautsar S.A."/>
            <person name="Yang D."/>
            <person name="Bader C.D."/>
            <person name="Teijaro C.N."/>
            <person name="Fluegel L."/>
            <person name="Davis C.M."/>
            <person name="Simpson J.R."/>
            <person name="Lauterbach L."/>
            <person name="Steele A.D."/>
            <person name="Gui C."/>
            <person name="Meng S."/>
            <person name="Li G."/>
            <person name="Viehrig K."/>
            <person name="Ye F."/>
            <person name="Su P."/>
            <person name="Kiefer A.F."/>
            <person name="Nichols A."/>
            <person name="Cepeda A.J."/>
            <person name="Yan W."/>
            <person name="Fan B."/>
            <person name="Jiang Y."/>
            <person name="Adhikari A."/>
            <person name="Zheng C.-J."/>
            <person name="Schuster L."/>
            <person name="Cowan T.M."/>
            <person name="Smanski M.J."/>
            <person name="Chevrette M.G."/>
            <person name="De Carvalho L.P.S."/>
            <person name="Shen B."/>
        </authorList>
    </citation>
    <scope>NUCLEOTIDE SEQUENCE [LARGE SCALE GENOMIC DNA]</scope>
    <source>
        <strain evidence="7 8">NPDC000087</strain>
    </source>
</reference>
<proteinExistence type="inferred from homology"/>
<dbReference type="SUPFAM" id="SSF52402">
    <property type="entry name" value="Adenine nucleotide alpha hydrolases-like"/>
    <property type="match status" value="1"/>
</dbReference>
<dbReference type="Gene3D" id="3.40.50.620">
    <property type="entry name" value="HUPs"/>
    <property type="match status" value="1"/>
</dbReference>
<evidence type="ECO:0000256" key="5">
    <source>
        <dbReference type="SAM" id="MobiDB-lite"/>
    </source>
</evidence>
<dbReference type="Pfam" id="PF00766">
    <property type="entry name" value="ETF_alpha"/>
    <property type="match status" value="1"/>
</dbReference>
<dbReference type="InterPro" id="IPR001308">
    <property type="entry name" value="ETF_a/FixB"/>
</dbReference>
<protein>
    <submittedName>
        <fullName evidence="7">Electron transfer flavoprotein subunit alpha/FixB family protein</fullName>
    </submittedName>
</protein>
<dbReference type="PANTHER" id="PTHR43153">
    <property type="entry name" value="ELECTRON TRANSFER FLAVOPROTEIN ALPHA"/>
    <property type="match status" value="1"/>
</dbReference>
<dbReference type="Pfam" id="PF01012">
    <property type="entry name" value="ETF"/>
    <property type="match status" value="1"/>
</dbReference>
<dbReference type="Gene3D" id="3.40.50.1220">
    <property type="entry name" value="TPP-binding domain"/>
    <property type="match status" value="1"/>
</dbReference>
<feature type="compositionally biased region" description="Pro residues" evidence="5">
    <location>
        <begin position="188"/>
        <end position="197"/>
    </location>
</feature>
<evidence type="ECO:0000256" key="1">
    <source>
        <dbReference type="ARBA" id="ARBA00001974"/>
    </source>
</evidence>
<dbReference type="InterPro" id="IPR014730">
    <property type="entry name" value="ETF_a/b_N"/>
</dbReference>
<feature type="domain" description="Electron transfer flavoprotein alpha/beta-subunit N-terminal" evidence="6">
    <location>
        <begin position="4"/>
        <end position="176"/>
    </location>
</feature>
<comment type="caution">
    <text evidence="7">The sequence shown here is derived from an EMBL/GenBank/DDBJ whole genome shotgun (WGS) entry which is preliminary data.</text>
</comment>
<comment type="cofactor">
    <cofactor evidence="1">
        <name>FAD</name>
        <dbReference type="ChEBI" id="CHEBI:57692"/>
    </cofactor>
</comment>
<comment type="similarity">
    <text evidence="2">Belongs to the ETF alpha-subunit/FixB family.</text>
</comment>
<comment type="function">
    <text evidence="4">The electron transfer flavoprotein serves as a specific electron acceptor for other dehydrogenases. It transfers the electrons to the main respiratory chain via ETF-ubiquinone oxidoreductase (ETF dehydrogenase).</text>
</comment>
<comment type="subunit">
    <text evidence="3">Heterodimer of an alpha and a beta subunit.</text>
</comment>
<organism evidence="7 8">
    <name type="scientific">Paractinoplanes globisporus</name>
    <dbReference type="NCBI Taxonomy" id="113565"/>
    <lineage>
        <taxon>Bacteria</taxon>
        <taxon>Bacillati</taxon>
        <taxon>Actinomycetota</taxon>
        <taxon>Actinomycetes</taxon>
        <taxon>Micromonosporales</taxon>
        <taxon>Micromonosporaceae</taxon>
        <taxon>Paractinoplanes</taxon>
    </lineage>
</organism>
<dbReference type="RefSeq" id="WP_020518131.1">
    <property type="nucleotide sequence ID" value="NZ_JBIAZU010000002.1"/>
</dbReference>
<feature type="compositionally biased region" description="Pro residues" evidence="5">
    <location>
        <begin position="206"/>
        <end position="217"/>
    </location>
</feature>
<evidence type="ECO:0000256" key="3">
    <source>
        <dbReference type="ARBA" id="ARBA00011355"/>
    </source>
</evidence>
<dbReference type="SMART" id="SM00893">
    <property type="entry name" value="ETF"/>
    <property type="match status" value="1"/>
</dbReference>
<evidence type="ECO:0000256" key="4">
    <source>
        <dbReference type="ARBA" id="ARBA00025649"/>
    </source>
</evidence>
<dbReference type="InterPro" id="IPR014731">
    <property type="entry name" value="ETF_asu_C"/>
</dbReference>
<evidence type="ECO:0000313" key="7">
    <source>
        <dbReference type="EMBL" id="MFF5289804.1"/>
    </source>
</evidence>
<feature type="region of interest" description="Disordered" evidence="5">
    <location>
        <begin position="159"/>
        <end position="217"/>
    </location>
</feature>
<evidence type="ECO:0000313" key="8">
    <source>
        <dbReference type="Proteomes" id="UP001602245"/>
    </source>
</evidence>
<dbReference type="PANTHER" id="PTHR43153:SF1">
    <property type="entry name" value="ELECTRON TRANSFER FLAVOPROTEIN SUBUNIT ALPHA, MITOCHONDRIAL"/>
    <property type="match status" value="1"/>
</dbReference>
<name>A0ABW6W917_9ACTN</name>
<keyword evidence="8" id="KW-1185">Reference proteome</keyword>
<feature type="compositionally biased region" description="Low complexity" evidence="5">
    <location>
        <begin position="159"/>
        <end position="173"/>
    </location>
</feature>
<sequence>MAEVLVLAGPGKTRATCALLTLARRIGTPAVALGGPPDAKTAAALGRFGATTIYSVTAPEMDRHPVAARVELLVHLAHRDPPAAILVASGRDGLEIAGRVAVRLDSGFLSDVIDVTAGPDGPVATQSVQGGAYLVESRVVRGIPILAVRTEQVTVVPAPSTPTADRAAPATPTVDPPTTPAVNRVTPATPPVDPPATPAVNRVTPATPPVDMPTTPPAPPATPAVNRALAATPVVDRVRMTFPESVRAVRLIARGPTRPRDLSTAAVIVAGGRGVGSPEGFGLVRRLAAALDGVAAGSHAAAEQGWCPREMRVDQVGTIVHPSLYLALGISGSLRHRTGMHGAGTIVAVDSDPDAPIFRLSDLGAVGDVHQVVPELLAEIERRRAHPVIGVDENEVTDEEE</sequence>
<evidence type="ECO:0000259" key="6">
    <source>
        <dbReference type="SMART" id="SM00893"/>
    </source>
</evidence>
<dbReference type="InterPro" id="IPR014729">
    <property type="entry name" value="Rossmann-like_a/b/a_fold"/>
</dbReference>
<accession>A0ABW6W917</accession>